<name>A0A7H1KNQ4_9EURY</name>
<proteinExistence type="predicted"/>
<evidence type="ECO:0000313" key="2">
    <source>
        <dbReference type="EMBL" id="QNT35568.1"/>
    </source>
</evidence>
<organism evidence="2">
    <name type="scientific">uncultured Methanosarcinales archaeon</name>
    <dbReference type="NCBI Taxonomy" id="183757"/>
    <lineage>
        <taxon>Archaea</taxon>
        <taxon>Methanobacteriati</taxon>
        <taxon>Methanobacteriota</taxon>
        <taxon>Stenosarchaea group</taxon>
        <taxon>Methanomicrobia</taxon>
        <taxon>Methanosarcinales</taxon>
        <taxon>environmental samples</taxon>
    </lineage>
</organism>
<gene>
    <name evidence="2" type="ORF">HCAOCCDF_00016</name>
</gene>
<keyword evidence="1" id="KW-0812">Transmembrane</keyword>
<dbReference type="InterPro" id="IPR055946">
    <property type="entry name" value="DUF7524"/>
</dbReference>
<feature type="transmembrane region" description="Helical" evidence="1">
    <location>
        <begin position="145"/>
        <end position="163"/>
    </location>
</feature>
<accession>A0A7H1KNQ4</accession>
<keyword evidence="1" id="KW-1133">Transmembrane helix</keyword>
<keyword evidence="1" id="KW-0472">Membrane</keyword>
<sequence>MKQAKQEFPQQIVLNRLRFNSIEFENRCVKLQMGRDQDYAFQIGVANYGEPARIYLTASPEIQDSIRFLHNDFVVATNAVVDVVAHIRMRQRGSISVTVGYGSNTGSFDVDLVADAVHAIEVDPSLGIPGNPEKYRLATHIPMPAAMKAIGALMLVFTVLTLVTDIVPAVIGAVSASLLLAIVIMYFLLPHVR</sequence>
<dbReference type="Pfam" id="PF24368">
    <property type="entry name" value="DUF7524"/>
    <property type="match status" value="1"/>
</dbReference>
<evidence type="ECO:0000256" key="1">
    <source>
        <dbReference type="SAM" id="Phobius"/>
    </source>
</evidence>
<feature type="transmembrane region" description="Helical" evidence="1">
    <location>
        <begin position="169"/>
        <end position="189"/>
    </location>
</feature>
<protein>
    <submittedName>
        <fullName evidence="2">Uncharacterized protein</fullName>
    </submittedName>
</protein>
<dbReference type="AlphaFoldDB" id="A0A7H1KNQ4"/>
<reference evidence="2" key="1">
    <citation type="submission" date="2020-07" db="EMBL/GenBank/DDBJ databases">
        <title>Unique genomic features of the anaerobic methanotrophic archaea.</title>
        <authorList>
            <person name="Chadwick G.L."/>
            <person name="Skennerton C.T."/>
            <person name="Laso-Perez R."/>
            <person name="Leu A.O."/>
            <person name="Speth D.R."/>
            <person name="Yu H."/>
            <person name="Morgan-Lang C."/>
            <person name="Hatzenpichler R."/>
            <person name="Goudeau D."/>
            <person name="Malmstrom R."/>
            <person name="Brazelton W.J."/>
            <person name="Woyke T."/>
            <person name="Hallam S.J."/>
            <person name="Tyson G.W."/>
            <person name="Wegener G."/>
            <person name="Boetius A."/>
            <person name="Orphan V."/>
        </authorList>
    </citation>
    <scope>NUCLEOTIDE SEQUENCE</scope>
</reference>
<dbReference type="EMBL" id="MT776526">
    <property type="protein sequence ID" value="QNT35568.1"/>
    <property type="molecule type" value="Genomic_DNA"/>
</dbReference>